<dbReference type="PROSITE" id="PS51257">
    <property type="entry name" value="PROKAR_LIPOPROTEIN"/>
    <property type="match status" value="1"/>
</dbReference>
<organism evidence="1 2">
    <name type="scientific">Sphingomonas lacunae</name>
    <dbReference type="NCBI Taxonomy" id="2698828"/>
    <lineage>
        <taxon>Bacteria</taxon>
        <taxon>Pseudomonadati</taxon>
        <taxon>Pseudomonadota</taxon>
        <taxon>Alphaproteobacteria</taxon>
        <taxon>Sphingomonadales</taxon>
        <taxon>Sphingomonadaceae</taxon>
        <taxon>Sphingomonas</taxon>
    </lineage>
</organism>
<dbReference type="KEGG" id="slan:GV829_02615"/>
<gene>
    <name evidence="1" type="ORF">GV829_02615</name>
</gene>
<name>A0A6M4AR06_9SPHN</name>
<evidence type="ECO:0008006" key="3">
    <source>
        <dbReference type="Google" id="ProtNLM"/>
    </source>
</evidence>
<sequence length="132" mass="13563">MRGLMIMPVLAGAMMLAGCDAGSSEEASGPDLSQAGNEKLQPAGDSWSAVKLTGLTCGDNCYVQIEPAAGGAAQEVMCTAQACNPWFEEQALPADIVGKTYEVRLGTAEQVDNAGIVQDAGFPAIVEMRPAG</sequence>
<evidence type="ECO:0000313" key="1">
    <source>
        <dbReference type="EMBL" id="QJQ31478.1"/>
    </source>
</evidence>
<proteinExistence type="predicted"/>
<protein>
    <recommendedName>
        <fullName evidence="3">Lipoprotein</fullName>
    </recommendedName>
</protein>
<dbReference type="EMBL" id="CP053015">
    <property type="protein sequence ID" value="QJQ31478.1"/>
    <property type="molecule type" value="Genomic_DNA"/>
</dbReference>
<accession>A0A6M4AR06</accession>
<reference evidence="1 2" key="1">
    <citation type="submission" date="2020-01" db="EMBL/GenBank/DDBJ databases">
        <title>Sphingomonas sp. strain CSW-10.</title>
        <authorList>
            <person name="Chen W.-M."/>
        </authorList>
    </citation>
    <scope>NUCLEOTIDE SEQUENCE [LARGE SCALE GENOMIC DNA]</scope>
    <source>
        <strain evidence="1 2">CSW-10</strain>
    </source>
</reference>
<dbReference type="RefSeq" id="WP_169943697.1">
    <property type="nucleotide sequence ID" value="NZ_CP053015.1"/>
</dbReference>
<evidence type="ECO:0000313" key="2">
    <source>
        <dbReference type="Proteomes" id="UP000503018"/>
    </source>
</evidence>
<dbReference type="AlphaFoldDB" id="A0A6M4AR06"/>
<keyword evidence="2" id="KW-1185">Reference proteome</keyword>
<dbReference type="Proteomes" id="UP000503018">
    <property type="component" value="Chromosome"/>
</dbReference>